<accession>A0A813YSK4</accession>
<dbReference type="Proteomes" id="UP000663879">
    <property type="component" value="Unassembled WGS sequence"/>
</dbReference>
<dbReference type="Pfam" id="PF05769">
    <property type="entry name" value="SIKE"/>
    <property type="match status" value="1"/>
</dbReference>
<gene>
    <name evidence="4" type="ORF">OXX778_LOCUS10776</name>
</gene>
<proteinExistence type="inferred from homology"/>
<dbReference type="AlphaFoldDB" id="A0A813YSK4"/>
<comment type="similarity">
    <text evidence="1">Belongs to the SIKE family.</text>
</comment>
<keyword evidence="5" id="KW-1185">Reference proteome</keyword>
<dbReference type="PANTHER" id="PTHR12186:SF2">
    <property type="entry name" value="FGFR1 ONCOGENE PARTNER 2 HOMOLOG"/>
    <property type="match status" value="1"/>
</dbReference>
<dbReference type="InterPro" id="IPR008555">
    <property type="entry name" value="SIKE"/>
</dbReference>
<reference evidence="4" key="1">
    <citation type="submission" date="2021-02" db="EMBL/GenBank/DDBJ databases">
        <authorList>
            <person name="Nowell W R."/>
        </authorList>
    </citation>
    <scope>NUCLEOTIDE SEQUENCE</scope>
    <source>
        <strain evidence="4">Ploen Becks lab</strain>
    </source>
</reference>
<dbReference type="PANTHER" id="PTHR12186">
    <property type="entry name" value="SIKE FAMILY MEMBER"/>
    <property type="match status" value="1"/>
</dbReference>
<evidence type="ECO:0000256" key="1">
    <source>
        <dbReference type="ARBA" id="ARBA00005537"/>
    </source>
</evidence>
<keyword evidence="2 3" id="KW-0175">Coiled coil</keyword>
<comment type="caution">
    <text evidence="4">The sequence shown here is derived from an EMBL/GenBank/DDBJ whole genome shotgun (WGS) entry which is preliminary data.</text>
</comment>
<organism evidence="4 5">
    <name type="scientific">Brachionus calyciflorus</name>
    <dbReference type="NCBI Taxonomy" id="104777"/>
    <lineage>
        <taxon>Eukaryota</taxon>
        <taxon>Metazoa</taxon>
        <taxon>Spiralia</taxon>
        <taxon>Gnathifera</taxon>
        <taxon>Rotifera</taxon>
        <taxon>Eurotatoria</taxon>
        <taxon>Monogononta</taxon>
        <taxon>Pseudotrocha</taxon>
        <taxon>Ploima</taxon>
        <taxon>Brachionidae</taxon>
        <taxon>Brachionus</taxon>
    </lineage>
</organism>
<dbReference type="OrthoDB" id="21214at2759"/>
<feature type="coiled-coil region" evidence="3">
    <location>
        <begin position="36"/>
        <end position="117"/>
    </location>
</feature>
<evidence type="ECO:0000313" key="5">
    <source>
        <dbReference type="Proteomes" id="UP000663879"/>
    </source>
</evidence>
<protein>
    <recommendedName>
        <fullName evidence="6">FGFR1 oncogene partner 2</fullName>
    </recommendedName>
</protein>
<name>A0A813YSK4_9BILA</name>
<evidence type="ECO:0000256" key="2">
    <source>
        <dbReference type="ARBA" id="ARBA00023054"/>
    </source>
</evidence>
<evidence type="ECO:0008006" key="6">
    <source>
        <dbReference type="Google" id="ProtNLM"/>
    </source>
</evidence>
<evidence type="ECO:0000256" key="3">
    <source>
        <dbReference type="SAM" id="Coils"/>
    </source>
</evidence>
<evidence type="ECO:0000313" key="4">
    <source>
        <dbReference type="EMBL" id="CAF0888358.1"/>
    </source>
</evidence>
<dbReference type="EMBL" id="CAJNOC010001751">
    <property type="protein sequence ID" value="CAF0888358.1"/>
    <property type="molecule type" value="Genomic_DNA"/>
</dbReference>
<sequence length="192" mass="22206">MSVSMGQLVNDAKELVMRLKEREKSVDQVVIQSNALAKKVDAIQQLENELINLNEKGNHRSKVAVLSSIQKENKVIKLLQQENEELKESLKEHQSVLEFIMNKYREQMLKLVQLKKEQELCENFFKSALAQSLQDKISQIAEMSEVMRKSIELDEKNGNIHEERLIALELENQGLKELLKIKSTYAINTENE</sequence>